<dbReference type="KEGG" id="bfo:118417645"/>
<evidence type="ECO:0000256" key="4">
    <source>
        <dbReference type="ARBA" id="ARBA00023157"/>
    </source>
</evidence>
<comment type="similarity">
    <text evidence="2 5">Belongs to the CMC family.</text>
</comment>
<dbReference type="GeneID" id="118417645"/>
<dbReference type="PANTHER" id="PTHR22977">
    <property type="entry name" value="COX ASSEMBLY MITOCHONDRIAL PROTEIN"/>
    <property type="match status" value="1"/>
</dbReference>
<comment type="subcellular location">
    <subcellularLocation>
        <location evidence="1 5">Mitochondrion</location>
    </subcellularLocation>
</comment>
<evidence type="ECO:0000256" key="1">
    <source>
        <dbReference type="ARBA" id="ARBA00004173"/>
    </source>
</evidence>
<reference evidence="8" key="2">
    <citation type="submission" date="2025-08" db="UniProtKB">
        <authorList>
            <consortium name="RefSeq"/>
        </authorList>
    </citation>
    <scope>IDENTIFICATION</scope>
    <source>
        <strain evidence="8">S238N-H82</strain>
        <tissue evidence="8">Testes</tissue>
    </source>
</reference>
<feature type="compositionally biased region" description="Basic and acidic residues" evidence="6">
    <location>
        <begin position="86"/>
        <end position="95"/>
    </location>
</feature>
<protein>
    <recommendedName>
        <fullName evidence="5">COX assembly mitochondrial protein</fullName>
    </recommendedName>
</protein>
<feature type="region of interest" description="Disordered" evidence="6">
    <location>
        <begin position="61"/>
        <end position="95"/>
    </location>
</feature>
<gene>
    <name evidence="8" type="primary">LOC118417645</name>
</gene>
<evidence type="ECO:0000256" key="6">
    <source>
        <dbReference type="SAM" id="MobiDB-lite"/>
    </source>
</evidence>
<keyword evidence="3 5" id="KW-0496">Mitochondrion</keyword>
<dbReference type="InterPro" id="IPR013892">
    <property type="entry name" value="Cyt_c_biogenesis_Cmc1-like"/>
</dbReference>
<name>A0A9J7LAC6_BRAFL</name>
<dbReference type="AlphaFoldDB" id="A0A9J7LAC6"/>
<dbReference type="PROSITE" id="PS51808">
    <property type="entry name" value="CHCH"/>
    <property type="match status" value="1"/>
</dbReference>
<sequence>MMLPNPEVSDNMHGDLSAHLHTDECNRLIQALQKCHIENPYGKFFGKCNEQNALMDRCLAQEREDNRRKNREKTQDKRKKMLEALQAKKAEGNVR</sequence>
<evidence type="ECO:0000313" key="7">
    <source>
        <dbReference type="Proteomes" id="UP000001554"/>
    </source>
</evidence>
<dbReference type="PANTHER" id="PTHR22977:SF1">
    <property type="entry name" value="COX ASSEMBLY MITOCHONDRIAL PROTEIN 2 HOMOLOG"/>
    <property type="match status" value="1"/>
</dbReference>
<dbReference type="OrthoDB" id="532630at2759"/>
<evidence type="ECO:0000313" key="8">
    <source>
        <dbReference type="RefSeq" id="XP_035679153.1"/>
    </source>
</evidence>
<dbReference type="OMA" id="CLRNEYI"/>
<evidence type="ECO:0000256" key="2">
    <source>
        <dbReference type="ARBA" id="ARBA00007347"/>
    </source>
</evidence>
<dbReference type="Pfam" id="PF08583">
    <property type="entry name" value="Cmc1"/>
    <property type="match status" value="1"/>
</dbReference>
<keyword evidence="4" id="KW-1015">Disulfide bond</keyword>
<keyword evidence="7" id="KW-1185">Reference proteome</keyword>
<dbReference type="Proteomes" id="UP000001554">
    <property type="component" value="Chromosome 6"/>
</dbReference>
<feature type="compositionally biased region" description="Basic and acidic residues" evidence="6">
    <location>
        <begin position="61"/>
        <end position="75"/>
    </location>
</feature>
<accession>A0A9J7LAC6</accession>
<dbReference type="GO" id="GO:0005739">
    <property type="term" value="C:mitochondrion"/>
    <property type="evidence" value="ECO:0007669"/>
    <property type="project" value="UniProtKB-SubCell"/>
</dbReference>
<dbReference type="RefSeq" id="XP_035679153.1">
    <property type="nucleotide sequence ID" value="XM_035823260.1"/>
</dbReference>
<organism evidence="7 8">
    <name type="scientific">Branchiostoma floridae</name>
    <name type="common">Florida lancelet</name>
    <name type="synonym">Amphioxus</name>
    <dbReference type="NCBI Taxonomy" id="7739"/>
    <lineage>
        <taxon>Eukaryota</taxon>
        <taxon>Metazoa</taxon>
        <taxon>Chordata</taxon>
        <taxon>Cephalochordata</taxon>
        <taxon>Leptocardii</taxon>
        <taxon>Amphioxiformes</taxon>
        <taxon>Branchiostomatidae</taxon>
        <taxon>Branchiostoma</taxon>
    </lineage>
</organism>
<evidence type="ECO:0000256" key="3">
    <source>
        <dbReference type="ARBA" id="ARBA00023128"/>
    </source>
</evidence>
<evidence type="ECO:0000256" key="5">
    <source>
        <dbReference type="RuleBase" id="RU364104"/>
    </source>
</evidence>
<proteinExistence type="inferred from homology"/>
<reference evidence="7" key="1">
    <citation type="journal article" date="2020" name="Nat. Ecol. Evol.">
        <title>Deeply conserved synteny resolves early events in vertebrate evolution.</title>
        <authorList>
            <person name="Simakov O."/>
            <person name="Marletaz F."/>
            <person name="Yue J.X."/>
            <person name="O'Connell B."/>
            <person name="Jenkins J."/>
            <person name="Brandt A."/>
            <person name="Calef R."/>
            <person name="Tung C.H."/>
            <person name="Huang T.K."/>
            <person name="Schmutz J."/>
            <person name="Satoh N."/>
            <person name="Yu J.K."/>
            <person name="Putnam N.H."/>
            <person name="Green R.E."/>
            <person name="Rokhsar D.S."/>
        </authorList>
    </citation>
    <scope>NUCLEOTIDE SEQUENCE [LARGE SCALE GENOMIC DNA]</scope>
    <source>
        <strain evidence="7">S238N-H82</strain>
    </source>
</reference>